<keyword evidence="12" id="KW-1185">Reference proteome</keyword>
<dbReference type="PANTHER" id="PTHR11157">
    <property type="entry name" value="FATTY ACID ACYL TRANSFERASE-RELATED"/>
    <property type="match status" value="1"/>
</dbReference>
<evidence type="ECO:0000256" key="2">
    <source>
        <dbReference type="ARBA" id="ARBA00022516"/>
    </source>
</evidence>
<organism evidence="11 12">
    <name type="scientific">Nannochloropsis salina CCMP1776</name>
    <dbReference type="NCBI Taxonomy" id="1027361"/>
    <lineage>
        <taxon>Eukaryota</taxon>
        <taxon>Sar</taxon>
        <taxon>Stramenopiles</taxon>
        <taxon>Ochrophyta</taxon>
        <taxon>Eustigmatophyceae</taxon>
        <taxon>Eustigmatales</taxon>
        <taxon>Monodopsidaceae</taxon>
        <taxon>Microchloropsis</taxon>
        <taxon>Microchloropsis salina</taxon>
    </lineage>
</organism>
<keyword evidence="6 10" id="KW-1133">Transmembrane helix</keyword>
<keyword evidence="2 10" id="KW-0444">Lipid biosynthesis</keyword>
<evidence type="ECO:0000256" key="5">
    <source>
        <dbReference type="ARBA" id="ARBA00022832"/>
    </source>
</evidence>
<feature type="transmembrane region" description="Helical" evidence="10">
    <location>
        <begin position="200"/>
        <end position="220"/>
    </location>
</feature>
<protein>
    <recommendedName>
        <fullName evidence="10">Elongation of fatty acids protein</fullName>
        <ecNumber evidence="10">2.3.1.-</ecNumber>
    </recommendedName>
</protein>
<gene>
    <name evidence="11" type="ORF">NSK_005399</name>
</gene>
<dbReference type="EC" id="2.3.1.-" evidence="10"/>
<comment type="similarity">
    <text evidence="10">Belongs to the ELO family.</text>
</comment>
<keyword evidence="4 10" id="KW-0812">Transmembrane</keyword>
<evidence type="ECO:0000256" key="6">
    <source>
        <dbReference type="ARBA" id="ARBA00022989"/>
    </source>
</evidence>
<evidence type="ECO:0000256" key="1">
    <source>
        <dbReference type="ARBA" id="ARBA00004141"/>
    </source>
</evidence>
<reference evidence="11 12" key="1">
    <citation type="submission" date="2019-01" db="EMBL/GenBank/DDBJ databases">
        <title>Nuclear Genome Assembly of the Microalgal Biofuel strain Nannochloropsis salina CCMP1776.</title>
        <authorList>
            <person name="Hovde B."/>
        </authorList>
    </citation>
    <scope>NUCLEOTIDE SEQUENCE [LARGE SCALE GENOMIC DNA]</scope>
    <source>
        <strain evidence="11 12">CCMP1776</strain>
    </source>
</reference>
<dbReference type="AlphaFoldDB" id="A0A4D9D1H4"/>
<dbReference type="GO" id="GO:0009922">
    <property type="term" value="F:fatty acid elongase activity"/>
    <property type="evidence" value="ECO:0007669"/>
    <property type="project" value="InterPro"/>
</dbReference>
<dbReference type="InterPro" id="IPR002076">
    <property type="entry name" value="ELO_fam"/>
</dbReference>
<feature type="transmembrane region" description="Helical" evidence="10">
    <location>
        <begin position="269"/>
        <end position="289"/>
    </location>
</feature>
<feature type="transmembrane region" description="Helical" evidence="10">
    <location>
        <begin position="232"/>
        <end position="254"/>
    </location>
</feature>
<feature type="transmembrane region" description="Helical" evidence="10">
    <location>
        <begin position="104"/>
        <end position="125"/>
    </location>
</feature>
<proteinExistence type="inferred from homology"/>
<evidence type="ECO:0000256" key="7">
    <source>
        <dbReference type="ARBA" id="ARBA00023098"/>
    </source>
</evidence>
<evidence type="ECO:0000256" key="9">
    <source>
        <dbReference type="ARBA" id="ARBA00023160"/>
    </source>
</evidence>
<dbReference type="EMBL" id="SDOX01000047">
    <property type="protein sequence ID" value="TFJ83335.1"/>
    <property type="molecule type" value="Genomic_DNA"/>
</dbReference>
<dbReference type="GO" id="GO:0034626">
    <property type="term" value="P:fatty acid elongation, polyunsaturated fatty acid"/>
    <property type="evidence" value="ECO:0007669"/>
    <property type="project" value="TreeGrafter"/>
</dbReference>
<comment type="subcellular location">
    <subcellularLocation>
        <location evidence="1">Membrane</location>
        <topology evidence="1">Multi-pass membrane protein</topology>
    </subcellularLocation>
</comment>
<dbReference type="GO" id="GO:0019367">
    <property type="term" value="P:fatty acid elongation, saturated fatty acid"/>
    <property type="evidence" value="ECO:0007669"/>
    <property type="project" value="TreeGrafter"/>
</dbReference>
<dbReference type="GO" id="GO:0034625">
    <property type="term" value="P:fatty acid elongation, monounsaturated fatty acid"/>
    <property type="evidence" value="ECO:0007669"/>
    <property type="project" value="TreeGrafter"/>
</dbReference>
<keyword evidence="5 10" id="KW-0276">Fatty acid metabolism</keyword>
<dbReference type="GO" id="GO:0005789">
    <property type="term" value="C:endoplasmic reticulum membrane"/>
    <property type="evidence" value="ECO:0007669"/>
    <property type="project" value="TreeGrafter"/>
</dbReference>
<keyword evidence="8 10" id="KW-0472">Membrane</keyword>
<dbReference type="PANTHER" id="PTHR11157:SF17">
    <property type="entry name" value="ELONGATION OF VERY LONG CHAIN FATTY ACIDS PROTEIN 6"/>
    <property type="match status" value="1"/>
</dbReference>
<feature type="transmembrane region" description="Helical" evidence="10">
    <location>
        <begin position="65"/>
        <end position="84"/>
    </location>
</feature>
<evidence type="ECO:0000256" key="4">
    <source>
        <dbReference type="ARBA" id="ARBA00022692"/>
    </source>
</evidence>
<evidence type="ECO:0000256" key="3">
    <source>
        <dbReference type="ARBA" id="ARBA00022679"/>
    </source>
</evidence>
<keyword evidence="3 10" id="KW-0808">Transferase</keyword>
<dbReference type="Proteomes" id="UP000355283">
    <property type="component" value="Unassembled WGS sequence"/>
</dbReference>
<sequence length="310" mass="36167">MAGALTDLLGRYVPPEEYTHRYYTVRGKEFHQVFQSFPVLEPFYMEWEKNYNAEKVFWFIVDNAWIPWLSICIYLLFIFGYPSLAKRFGIPYISARTQMASWNLFLAAFSWLGAMRVVPHFFFLLKDAGFEQVLCGAPEPLYGDGAVGFWIQAFVLSKVAELLDTVFVVLRQKDPIFLHWYHHVTVLLFTWFTYSNENPGIVFIAMNYSVHAVMYTYYWLAIIKRVPDWFPTWLITLAQILQMVVGVFVAYNYYRVLSSGGSCAVSTDLLWACALMYSTYLYLFCEFAVRRYILGPWRAMAAKGKAKKTN</sequence>
<comment type="catalytic activity">
    <reaction evidence="10">
        <text>an acyl-CoA + malonyl-CoA + H(+) = a 3-oxoacyl-CoA + CO2 + CoA</text>
        <dbReference type="Rhea" id="RHEA:50252"/>
        <dbReference type="ChEBI" id="CHEBI:15378"/>
        <dbReference type="ChEBI" id="CHEBI:16526"/>
        <dbReference type="ChEBI" id="CHEBI:57287"/>
        <dbReference type="ChEBI" id="CHEBI:57384"/>
        <dbReference type="ChEBI" id="CHEBI:58342"/>
        <dbReference type="ChEBI" id="CHEBI:90726"/>
    </reaction>
    <physiologicalReaction direction="left-to-right" evidence="10">
        <dbReference type="Rhea" id="RHEA:50253"/>
    </physiologicalReaction>
</comment>
<evidence type="ECO:0000256" key="10">
    <source>
        <dbReference type="RuleBase" id="RU361115"/>
    </source>
</evidence>
<feature type="transmembrane region" description="Helical" evidence="10">
    <location>
        <begin position="177"/>
        <end position="194"/>
    </location>
</feature>
<dbReference type="GO" id="GO:0030148">
    <property type="term" value="P:sphingolipid biosynthetic process"/>
    <property type="evidence" value="ECO:0007669"/>
    <property type="project" value="TreeGrafter"/>
</dbReference>
<keyword evidence="7 10" id="KW-0443">Lipid metabolism</keyword>
<accession>A0A4D9D1H4</accession>
<keyword evidence="9 10" id="KW-0275">Fatty acid biosynthesis</keyword>
<evidence type="ECO:0000256" key="8">
    <source>
        <dbReference type="ARBA" id="ARBA00023136"/>
    </source>
</evidence>
<dbReference type="GO" id="GO:0042761">
    <property type="term" value="P:very long-chain fatty acid biosynthetic process"/>
    <property type="evidence" value="ECO:0007669"/>
    <property type="project" value="TreeGrafter"/>
</dbReference>
<name>A0A4D9D1H4_9STRA</name>
<dbReference type="OrthoDB" id="434092at2759"/>
<dbReference type="Pfam" id="PF01151">
    <property type="entry name" value="ELO"/>
    <property type="match status" value="1"/>
</dbReference>
<evidence type="ECO:0000313" key="12">
    <source>
        <dbReference type="Proteomes" id="UP000355283"/>
    </source>
</evidence>
<feature type="transmembrane region" description="Helical" evidence="10">
    <location>
        <begin position="145"/>
        <end position="170"/>
    </location>
</feature>
<evidence type="ECO:0000313" key="11">
    <source>
        <dbReference type="EMBL" id="TFJ83335.1"/>
    </source>
</evidence>
<comment type="caution">
    <text evidence="11">The sequence shown here is derived from an EMBL/GenBank/DDBJ whole genome shotgun (WGS) entry which is preliminary data.</text>
</comment>